<accession>A0ABV9RCX2</accession>
<gene>
    <name evidence="1" type="ORF">ACFPEL_06375</name>
</gene>
<sequence>MDPLLTGAKVLASEESKNLLGRIFGPAADVVGEHLATLLKARVDNSHKIAQAASRRLRDDVDLQPVPMRVALRALDEGSYSDDEVVTEYVGGIIASSRMAANDSDIANTYVSMVSRLSVRHLMIHYHVYHAIKSAAGSEWINVFDGEEVEQSLTIHISAGELERVSLAVMTDDDADEDTSFFSALKYLVREGLMEVRSGGTLNHLRKTYLTAPSAGIVVLPTATGIELFMWGLGRGDLGVAEYFASPAESLIITGIDAPARGTSISPAIGLEEVGR</sequence>
<evidence type="ECO:0000313" key="1">
    <source>
        <dbReference type="EMBL" id="MFC4832031.1"/>
    </source>
</evidence>
<dbReference type="EMBL" id="JBHSIM010000012">
    <property type="protein sequence ID" value="MFC4832031.1"/>
    <property type="molecule type" value="Genomic_DNA"/>
</dbReference>
<name>A0ABV9RCX2_9PSEU</name>
<evidence type="ECO:0000313" key="2">
    <source>
        <dbReference type="Proteomes" id="UP001595909"/>
    </source>
</evidence>
<organism evidence="1 2">
    <name type="scientific">Actinomycetospora chibensis</name>
    <dbReference type="NCBI Taxonomy" id="663606"/>
    <lineage>
        <taxon>Bacteria</taxon>
        <taxon>Bacillati</taxon>
        <taxon>Actinomycetota</taxon>
        <taxon>Actinomycetes</taxon>
        <taxon>Pseudonocardiales</taxon>
        <taxon>Pseudonocardiaceae</taxon>
        <taxon>Actinomycetospora</taxon>
    </lineage>
</organism>
<protein>
    <recommendedName>
        <fullName evidence="3">DUF4393 domain-containing protein</fullName>
    </recommendedName>
</protein>
<evidence type="ECO:0008006" key="3">
    <source>
        <dbReference type="Google" id="ProtNLM"/>
    </source>
</evidence>
<comment type="caution">
    <text evidence="1">The sequence shown here is derived from an EMBL/GenBank/DDBJ whole genome shotgun (WGS) entry which is preliminary data.</text>
</comment>
<proteinExistence type="predicted"/>
<dbReference type="Proteomes" id="UP001595909">
    <property type="component" value="Unassembled WGS sequence"/>
</dbReference>
<dbReference type="RefSeq" id="WP_274188727.1">
    <property type="nucleotide sequence ID" value="NZ_BAABHN010000012.1"/>
</dbReference>
<keyword evidence="2" id="KW-1185">Reference proteome</keyword>
<reference evidence="2" key="1">
    <citation type="journal article" date="2019" name="Int. J. Syst. Evol. Microbiol.">
        <title>The Global Catalogue of Microorganisms (GCM) 10K type strain sequencing project: providing services to taxonomists for standard genome sequencing and annotation.</title>
        <authorList>
            <consortium name="The Broad Institute Genomics Platform"/>
            <consortium name="The Broad Institute Genome Sequencing Center for Infectious Disease"/>
            <person name="Wu L."/>
            <person name="Ma J."/>
        </authorList>
    </citation>
    <scope>NUCLEOTIDE SEQUENCE [LARGE SCALE GENOMIC DNA]</scope>
    <source>
        <strain evidence="2">CCUG 50347</strain>
    </source>
</reference>